<evidence type="ECO:0000313" key="3">
    <source>
        <dbReference type="Proteomes" id="UP000271974"/>
    </source>
</evidence>
<dbReference type="OrthoDB" id="4062651at2759"/>
<feature type="non-terminal residue" evidence="2">
    <location>
        <position position="1"/>
    </location>
</feature>
<dbReference type="GO" id="GO:0004715">
    <property type="term" value="F:non-membrane spanning protein tyrosine kinase activity"/>
    <property type="evidence" value="ECO:0007669"/>
    <property type="project" value="InterPro"/>
</dbReference>
<accession>A0A3S1BCC1</accession>
<reference evidence="2 3" key="1">
    <citation type="submission" date="2019-01" db="EMBL/GenBank/DDBJ databases">
        <title>A draft genome assembly of the solar-powered sea slug Elysia chlorotica.</title>
        <authorList>
            <person name="Cai H."/>
            <person name="Li Q."/>
            <person name="Fang X."/>
            <person name="Li J."/>
            <person name="Curtis N.E."/>
            <person name="Altenburger A."/>
            <person name="Shibata T."/>
            <person name="Feng M."/>
            <person name="Maeda T."/>
            <person name="Schwartz J.A."/>
            <person name="Shigenobu S."/>
            <person name="Lundholm N."/>
            <person name="Nishiyama T."/>
            <person name="Yang H."/>
            <person name="Hasebe M."/>
            <person name="Li S."/>
            <person name="Pierce S.K."/>
            <person name="Wang J."/>
        </authorList>
    </citation>
    <scope>NUCLEOTIDE SEQUENCE [LARGE SCALE GENOMIC DNA]</scope>
    <source>
        <strain evidence="2">EC2010</strain>
        <tissue evidence="2">Whole organism of an adult</tissue>
    </source>
</reference>
<feature type="domain" description="Protein kinase" evidence="1">
    <location>
        <begin position="12"/>
        <end position="279"/>
    </location>
</feature>
<dbReference type="PANTHER" id="PTHR46448:SF1">
    <property type="entry name" value="PROTEIN KINASE DOMAIN-CONTAINING PROTEIN"/>
    <property type="match status" value="1"/>
</dbReference>
<dbReference type="Gene3D" id="1.10.510.10">
    <property type="entry name" value="Transferase(Phosphotransferase) domain 1"/>
    <property type="match status" value="1"/>
</dbReference>
<dbReference type="InterPro" id="IPR011009">
    <property type="entry name" value="Kinase-like_dom_sf"/>
</dbReference>
<dbReference type="STRING" id="188477.A0A3S1BCC1"/>
<proteinExistence type="predicted"/>
<protein>
    <recommendedName>
        <fullName evidence="1">Protein kinase domain-containing protein</fullName>
    </recommendedName>
</protein>
<dbReference type="InterPro" id="IPR042983">
    <property type="entry name" value="PKDCC"/>
</dbReference>
<dbReference type="PROSITE" id="PS50011">
    <property type="entry name" value="PROTEIN_KINASE_DOM"/>
    <property type="match status" value="1"/>
</dbReference>
<comment type="caution">
    <text evidence="2">The sequence shown here is derived from an EMBL/GenBank/DDBJ whole genome shotgun (WGS) entry which is preliminary data.</text>
</comment>
<sequence>RHIHNCSTISSMRLRTQIGHGVSKQAFLADYQGTEVVIKMVTRHVLQVKNCLKRLREVKTVEGETLTYPIFNYSLQEILLSEQLHHPNLASMLGYCVRSEETDTTDISEHGVVSVFERGSSFAVDSLQILPWPSRLRHAREMASLLLYLELSPLGSLVVPDFKEGHLLMVKDSIKLIDLDDVNSLEPECRVKPGPNTEECPYGLRCSRALCEGFNAKENLKNMNRLVLKRLLFPTTFPSHVIPEVGQLNADLDTLKLTAGQLLERLERIQALAETQDPT</sequence>
<dbReference type="Proteomes" id="UP000271974">
    <property type="component" value="Unassembled WGS sequence"/>
</dbReference>
<organism evidence="2 3">
    <name type="scientific">Elysia chlorotica</name>
    <name type="common">Eastern emerald elysia</name>
    <name type="synonym">Sea slug</name>
    <dbReference type="NCBI Taxonomy" id="188477"/>
    <lineage>
        <taxon>Eukaryota</taxon>
        <taxon>Metazoa</taxon>
        <taxon>Spiralia</taxon>
        <taxon>Lophotrochozoa</taxon>
        <taxon>Mollusca</taxon>
        <taxon>Gastropoda</taxon>
        <taxon>Heterobranchia</taxon>
        <taxon>Euthyneura</taxon>
        <taxon>Panpulmonata</taxon>
        <taxon>Sacoglossa</taxon>
        <taxon>Placobranchoidea</taxon>
        <taxon>Plakobranchidae</taxon>
        <taxon>Elysia</taxon>
    </lineage>
</organism>
<dbReference type="AlphaFoldDB" id="A0A3S1BCC1"/>
<dbReference type="GO" id="GO:0001501">
    <property type="term" value="P:skeletal system development"/>
    <property type="evidence" value="ECO:0007669"/>
    <property type="project" value="TreeGrafter"/>
</dbReference>
<dbReference type="SUPFAM" id="SSF56112">
    <property type="entry name" value="Protein kinase-like (PK-like)"/>
    <property type="match status" value="1"/>
</dbReference>
<evidence type="ECO:0000313" key="2">
    <source>
        <dbReference type="EMBL" id="RUS80701.1"/>
    </source>
</evidence>
<dbReference type="GO" id="GO:0005524">
    <property type="term" value="F:ATP binding"/>
    <property type="evidence" value="ECO:0007669"/>
    <property type="project" value="InterPro"/>
</dbReference>
<evidence type="ECO:0000259" key="1">
    <source>
        <dbReference type="PROSITE" id="PS50011"/>
    </source>
</evidence>
<keyword evidence="3" id="KW-1185">Reference proteome</keyword>
<dbReference type="PANTHER" id="PTHR46448">
    <property type="entry name" value="PROTEIN KINASE DOMAIN-CONTAINING PROTEIN"/>
    <property type="match status" value="1"/>
</dbReference>
<dbReference type="GO" id="GO:0005576">
    <property type="term" value="C:extracellular region"/>
    <property type="evidence" value="ECO:0007669"/>
    <property type="project" value="TreeGrafter"/>
</dbReference>
<dbReference type="EMBL" id="RQTK01000377">
    <property type="protein sequence ID" value="RUS80701.1"/>
    <property type="molecule type" value="Genomic_DNA"/>
</dbReference>
<dbReference type="InterPro" id="IPR000719">
    <property type="entry name" value="Prot_kinase_dom"/>
</dbReference>
<name>A0A3S1BCC1_ELYCH</name>
<gene>
    <name evidence="2" type="ORF">EGW08_011524</name>
</gene>